<evidence type="ECO:0000256" key="2">
    <source>
        <dbReference type="ARBA" id="ARBA00022617"/>
    </source>
</evidence>
<evidence type="ECO:0000256" key="3">
    <source>
        <dbReference type="ARBA" id="ARBA00022723"/>
    </source>
</evidence>
<evidence type="ECO:0000259" key="8">
    <source>
        <dbReference type="PROSITE" id="PS51007"/>
    </source>
</evidence>
<dbReference type="EMBL" id="SDKK01000006">
    <property type="protein sequence ID" value="TYC60022.1"/>
    <property type="molecule type" value="Genomic_DNA"/>
</dbReference>
<keyword evidence="10" id="KW-1185">Reference proteome</keyword>
<keyword evidence="3 6" id="KW-0479">Metal-binding</keyword>
<feature type="signal peptide" evidence="7">
    <location>
        <begin position="1"/>
        <end position="21"/>
    </location>
</feature>
<dbReference type="SUPFAM" id="SSF46626">
    <property type="entry name" value="Cytochrome c"/>
    <property type="match status" value="1"/>
</dbReference>
<dbReference type="GO" id="GO:0009055">
    <property type="term" value="F:electron transfer activity"/>
    <property type="evidence" value="ECO:0007669"/>
    <property type="project" value="InterPro"/>
</dbReference>
<dbReference type="InterPro" id="IPR036909">
    <property type="entry name" value="Cyt_c-like_dom_sf"/>
</dbReference>
<evidence type="ECO:0000256" key="4">
    <source>
        <dbReference type="ARBA" id="ARBA00022982"/>
    </source>
</evidence>
<dbReference type="PANTHER" id="PTHR33751:SF9">
    <property type="entry name" value="CYTOCHROME C4"/>
    <property type="match status" value="1"/>
</dbReference>
<keyword evidence="5 6" id="KW-0408">Iron</keyword>
<dbReference type="RefSeq" id="WP_148578580.1">
    <property type="nucleotide sequence ID" value="NZ_JAVEUW010000002.1"/>
</dbReference>
<keyword evidence="4" id="KW-0249">Electron transport</keyword>
<organism evidence="9 10">
    <name type="scientific">Zoogloea oleivorans</name>
    <dbReference type="NCBI Taxonomy" id="1552750"/>
    <lineage>
        <taxon>Bacteria</taxon>
        <taxon>Pseudomonadati</taxon>
        <taxon>Pseudomonadota</taxon>
        <taxon>Betaproteobacteria</taxon>
        <taxon>Rhodocyclales</taxon>
        <taxon>Zoogloeaceae</taxon>
        <taxon>Zoogloea</taxon>
    </lineage>
</organism>
<dbReference type="PANTHER" id="PTHR33751">
    <property type="entry name" value="CBB3-TYPE CYTOCHROME C OXIDASE SUBUNIT FIXP"/>
    <property type="match status" value="1"/>
</dbReference>
<reference evidence="9 10" key="1">
    <citation type="submission" date="2019-01" db="EMBL/GenBank/DDBJ databases">
        <title>Zoogloea oleivorans genome sequencing and assembly.</title>
        <authorList>
            <person name="Tancsics A."/>
            <person name="Farkas M."/>
            <person name="Kriszt B."/>
            <person name="Maroti G."/>
            <person name="Horvath B."/>
        </authorList>
    </citation>
    <scope>NUCLEOTIDE SEQUENCE [LARGE SCALE GENOMIC DNA]</scope>
    <source>
        <strain evidence="9 10">Buc</strain>
    </source>
</reference>
<comment type="caution">
    <text evidence="9">The sequence shown here is derived from an EMBL/GenBank/DDBJ whole genome shotgun (WGS) entry which is preliminary data.</text>
</comment>
<dbReference type="InterPro" id="IPR050597">
    <property type="entry name" value="Cytochrome_c_Oxidase_Subunit"/>
</dbReference>
<protein>
    <submittedName>
        <fullName evidence="9">Cytochrome C</fullName>
    </submittedName>
</protein>
<sequence>MQLFRWTAALCLLGTLGLAQAEQKADPNLARDLAATCTGCHGSDGRAVPGAGFEALAGVDKAQLMQKLRDFRSGARPATIMHQISRGYTEAQLELIAAYFAARK</sequence>
<dbReference type="GO" id="GO:0046872">
    <property type="term" value="F:metal ion binding"/>
    <property type="evidence" value="ECO:0007669"/>
    <property type="project" value="UniProtKB-KW"/>
</dbReference>
<evidence type="ECO:0000256" key="7">
    <source>
        <dbReference type="SAM" id="SignalP"/>
    </source>
</evidence>
<dbReference type="Proteomes" id="UP000389128">
    <property type="component" value="Unassembled WGS sequence"/>
</dbReference>
<evidence type="ECO:0000313" key="9">
    <source>
        <dbReference type="EMBL" id="TYC60022.1"/>
    </source>
</evidence>
<dbReference type="AlphaFoldDB" id="A0A6C2D373"/>
<evidence type="ECO:0000313" key="10">
    <source>
        <dbReference type="Proteomes" id="UP000389128"/>
    </source>
</evidence>
<keyword evidence="1" id="KW-0813">Transport</keyword>
<dbReference type="InterPro" id="IPR009056">
    <property type="entry name" value="Cyt_c-like_dom"/>
</dbReference>
<accession>A0A6C2D373</accession>
<feature type="domain" description="Cytochrome c" evidence="8">
    <location>
        <begin position="1"/>
        <end position="104"/>
    </location>
</feature>
<dbReference type="GO" id="GO:0020037">
    <property type="term" value="F:heme binding"/>
    <property type="evidence" value="ECO:0007669"/>
    <property type="project" value="InterPro"/>
</dbReference>
<evidence type="ECO:0000256" key="1">
    <source>
        <dbReference type="ARBA" id="ARBA00022448"/>
    </source>
</evidence>
<dbReference type="PROSITE" id="PS51007">
    <property type="entry name" value="CYTC"/>
    <property type="match status" value="1"/>
</dbReference>
<gene>
    <name evidence="9" type="ORF">ETQ85_08360</name>
</gene>
<feature type="chain" id="PRO_5025411348" evidence="7">
    <location>
        <begin position="22"/>
        <end position="104"/>
    </location>
</feature>
<keyword evidence="7" id="KW-0732">Signal</keyword>
<keyword evidence="2 6" id="KW-0349">Heme</keyword>
<evidence type="ECO:0000256" key="6">
    <source>
        <dbReference type="PROSITE-ProRule" id="PRU00433"/>
    </source>
</evidence>
<dbReference type="Gene3D" id="1.10.760.10">
    <property type="entry name" value="Cytochrome c-like domain"/>
    <property type="match status" value="1"/>
</dbReference>
<dbReference type="OrthoDB" id="8526831at2"/>
<evidence type="ECO:0000256" key="5">
    <source>
        <dbReference type="ARBA" id="ARBA00023004"/>
    </source>
</evidence>
<proteinExistence type="predicted"/>
<name>A0A6C2D373_9RHOO</name>